<gene>
    <name evidence="3" type="ORF">M124_4785</name>
</gene>
<dbReference type="GO" id="GO:0004674">
    <property type="term" value="F:protein serine/threonine kinase activity"/>
    <property type="evidence" value="ECO:0007669"/>
    <property type="project" value="UniProtKB-KW"/>
</dbReference>
<dbReference type="Pfam" id="PF13581">
    <property type="entry name" value="HATPase_c_2"/>
    <property type="match status" value="1"/>
</dbReference>
<comment type="caution">
    <text evidence="3">The sequence shown here is derived from an EMBL/GenBank/DDBJ whole genome shotgun (WGS) entry which is preliminary data.</text>
</comment>
<keyword evidence="1" id="KW-0723">Serine/threonine-protein kinase</keyword>
<dbReference type="InterPro" id="IPR003594">
    <property type="entry name" value="HATPase_dom"/>
</dbReference>
<dbReference type="PATRIC" id="fig|1339315.3.peg.675"/>
<keyword evidence="3" id="KW-0418">Kinase</keyword>
<dbReference type="Proteomes" id="UP000020529">
    <property type="component" value="Unassembled WGS sequence"/>
</dbReference>
<accession>A0A015T1F0</accession>
<feature type="domain" description="Histidine kinase/HSP90-like ATPase" evidence="2">
    <location>
        <begin position="11"/>
        <end position="113"/>
    </location>
</feature>
<sequence>MLMHSREVASHPSLSYAIRLVSEEIIVNILNYAYPQQAEGYLTLCLWDEDGEITLEFIDGGIPFNPLDKADPDISLPLEQREIGGLGIFLVREMMDDVAYTYVNKENRLTIKKKYLQPTDEPVS</sequence>
<evidence type="ECO:0000256" key="1">
    <source>
        <dbReference type="ARBA" id="ARBA00022527"/>
    </source>
</evidence>
<dbReference type="PANTHER" id="PTHR35526">
    <property type="entry name" value="ANTI-SIGMA-F FACTOR RSBW-RELATED"/>
    <property type="match status" value="1"/>
</dbReference>
<dbReference type="Gene3D" id="3.30.565.10">
    <property type="entry name" value="Histidine kinase-like ATPase, C-terminal domain"/>
    <property type="match status" value="1"/>
</dbReference>
<proteinExistence type="predicted"/>
<dbReference type="SUPFAM" id="SSF55874">
    <property type="entry name" value="ATPase domain of HSP90 chaperone/DNA topoisomerase II/histidine kinase"/>
    <property type="match status" value="1"/>
</dbReference>
<protein>
    <submittedName>
        <fullName evidence="3">Histidine kinase-like ATPase domain protein</fullName>
    </submittedName>
</protein>
<evidence type="ECO:0000313" key="4">
    <source>
        <dbReference type="Proteomes" id="UP000020529"/>
    </source>
</evidence>
<name>A0A015T1F0_BACFG</name>
<organism evidence="3 4">
    <name type="scientific">Bacteroides fragilis str. 3988T(B)14</name>
    <dbReference type="NCBI Taxonomy" id="1339315"/>
    <lineage>
        <taxon>Bacteria</taxon>
        <taxon>Pseudomonadati</taxon>
        <taxon>Bacteroidota</taxon>
        <taxon>Bacteroidia</taxon>
        <taxon>Bacteroidales</taxon>
        <taxon>Bacteroidaceae</taxon>
        <taxon>Bacteroides</taxon>
    </lineage>
</organism>
<evidence type="ECO:0000313" key="3">
    <source>
        <dbReference type="EMBL" id="EXY76332.1"/>
    </source>
</evidence>
<dbReference type="InterPro" id="IPR050267">
    <property type="entry name" value="Anti-sigma-factor_SerPK"/>
</dbReference>
<dbReference type="PANTHER" id="PTHR35526:SF6">
    <property type="entry name" value="SLR1861 PROTEIN"/>
    <property type="match status" value="1"/>
</dbReference>
<dbReference type="CDD" id="cd16936">
    <property type="entry name" value="HATPase_RsbW-like"/>
    <property type="match status" value="1"/>
</dbReference>
<reference evidence="3 4" key="1">
    <citation type="submission" date="2014-02" db="EMBL/GenBank/DDBJ databases">
        <authorList>
            <person name="Sears C."/>
            <person name="Carroll K."/>
            <person name="Sack B.R."/>
            <person name="Qadri F."/>
            <person name="Myers L.L."/>
            <person name="Chung G.-T."/>
            <person name="Escheverria P."/>
            <person name="Fraser C.M."/>
            <person name="Sadzewicz L."/>
            <person name="Shefchek K.A."/>
            <person name="Tallon L."/>
            <person name="Das S.P."/>
            <person name="Daugherty S."/>
            <person name="Mongodin E.F."/>
        </authorList>
    </citation>
    <scope>NUCLEOTIDE SEQUENCE [LARGE SCALE GENOMIC DNA]</scope>
    <source>
        <strain evidence="4">3988T(B)14</strain>
    </source>
</reference>
<keyword evidence="3" id="KW-0808">Transferase</keyword>
<dbReference type="AlphaFoldDB" id="A0A015T1F0"/>
<dbReference type="InterPro" id="IPR036890">
    <property type="entry name" value="HATPase_C_sf"/>
</dbReference>
<evidence type="ECO:0000259" key="2">
    <source>
        <dbReference type="Pfam" id="PF13581"/>
    </source>
</evidence>
<dbReference type="EMBL" id="JGCY01000184">
    <property type="protein sequence ID" value="EXY76332.1"/>
    <property type="molecule type" value="Genomic_DNA"/>
</dbReference>